<dbReference type="InterPro" id="IPR025886">
    <property type="entry name" value="PP2-like"/>
</dbReference>
<accession>A0A166FWA7</accession>
<reference evidence="1" key="2">
    <citation type="submission" date="2022-03" db="EMBL/GenBank/DDBJ databases">
        <title>Draft title - Genomic analysis of global carrot germplasm unveils the trajectory of domestication and the origin of high carotenoid orange carrot.</title>
        <authorList>
            <person name="Iorizzo M."/>
            <person name="Ellison S."/>
            <person name="Senalik D."/>
            <person name="Macko-Podgorni A."/>
            <person name="Grzebelus D."/>
            <person name="Bostan H."/>
            <person name="Rolling W."/>
            <person name="Curaba J."/>
            <person name="Simon P."/>
        </authorList>
    </citation>
    <scope>NUCLEOTIDE SEQUENCE</scope>
    <source>
        <tissue evidence="1">Leaf</tissue>
    </source>
</reference>
<proteinExistence type="predicted"/>
<keyword evidence="2" id="KW-1185">Reference proteome</keyword>
<sequence>MALSNWSAYNISALWSYARDGKRLSCLSQRNNTSIVGIVGASNLRINLGSDSSCWKRTTRFIRGSHASCYELTSIRSLQVSGRYGIHSLTEGMRYNVLIVVELLQTCITGPLTCTLIDSTGHRHDSKKYYCSQMVKNQIISLHVGQFCARKSLFGYGEINFSVVNTDKERKHGIVVIGALVVPVKSAAVAEAKESKLSTDDKEEGQLYESVEVCLLQPLQLQQTIHPLVMHYKDITISD</sequence>
<reference evidence="1" key="1">
    <citation type="journal article" date="2016" name="Nat. Genet.">
        <title>A high-quality carrot genome assembly provides new insights into carotenoid accumulation and asterid genome evolution.</title>
        <authorList>
            <person name="Iorizzo M."/>
            <person name="Ellison S."/>
            <person name="Senalik D."/>
            <person name="Zeng P."/>
            <person name="Satapoomin P."/>
            <person name="Huang J."/>
            <person name="Bowman M."/>
            <person name="Iovene M."/>
            <person name="Sanseverino W."/>
            <person name="Cavagnaro P."/>
            <person name="Yildiz M."/>
            <person name="Macko-Podgorni A."/>
            <person name="Moranska E."/>
            <person name="Grzebelus E."/>
            <person name="Grzebelus D."/>
            <person name="Ashrafi H."/>
            <person name="Zheng Z."/>
            <person name="Cheng S."/>
            <person name="Spooner D."/>
            <person name="Van Deynze A."/>
            <person name="Simon P."/>
        </authorList>
    </citation>
    <scope>NUCLEOTIDE SEQUENCE</scope>
    <source>
        <tissue evidence="1">Leaf</tissue>
    </source>
</reference>
<evidence type="ECO:0000313" key="1">
    <source>
        <dbReference type="EMBL" id="WOG81603.1"/>
    </source>
</evidence>
<dbReference type="Gramene" id="KZN08260">
    <property type="protein sequence ID" value="KZN08260"/>
    <property type="gene ID" value="DCAR_001325"/>
</dbReference>
<evidence type="ECO:0000313" key="2">
    <source>
        <dbReference type="Proteomes" id="UP000077755"/>
    </source>
</evidence>
<gene>
    <name evidence="1" type="ORF">DCAR_0100754</name>
</gene>
<organism evidence="1 2">
    <name type="scientific">Daucus carota subsp. sativus</name>
    <name type="common">Carrot</name>
    <dbReference type="NCBI Taxonomy" id="79200"/>
    <lineage>
        <taxon>Eukaryota</taxon>
        <taxon>Viridiplantae</taxon>
        <taxon>Streptophyta</taxon>
        <taxon>Embryophyta</taxon>
        <taxon>Tracheophyta</taxon>
        <taxon>Spermatophyta</taxon>
        <taxon>Magnoliopsida</taxon>
        <taxon>eudicotyledons</taxon>
        <taxon>Gunneridae</taxon>
        <taxon>Pentapetalae</taxon>
        <taxon>asterids</taxon>
        <taxon>campanulids</taxon>
        <taxon>Apiales</taxon>
        <taxon>Apiaceae</taxon>
        <taxon>Apioideae</taxon>
        <taxon>Scandiceae</taxon>
        <taxon>Daucinae</taxon>
        <taxon>Daucus</taxon>
        <taxon>Daucus sect. Daucus</taxon>
    </lineage>
</organism>
<name>A0A166FWA7_DAUCS</name>
<protein>
    <submittedName>
        <fullName evidence="1">Uncharacterized protein</fullName>
    </submittedName>
</protein>
<dbReference type="AlphaFoldDB" id="A0A166FWA7"/>
<dbReference type="Pfam" id="PF14299">
    <property type="entry name" value="PP2"/>
    <property type="match status" value="1"/>
</dbReference>
<dbReference type="EMBL" id="CP093343">
    <property type="protein sequence ID" value="WOG81603.1"/>
    <property type="molecule type" value="Genomic_DNA"/>
</dbReference>
<dbReference type="Proteomes" id="UP000077755">
    <property type="component" value="Chromosome 1"/>
</dbReference>